<dbReference type="EMBL" id="CAXAMN010001002">
    <property type="protein sequence ID" value="CAK8991857.1"/>
    <property type="molecule type" value="Genomic_DNA"/>
</dbReference>
<feature type="transmembrane region" description="Helical" evidence="2">
    <location>
        <begin position="142"/>
        <end position="162"/>
    </location>
</feature>
<organism evidence="4 5">
    <name type="scientific">Durusdinium trenchii</name>
    <dbReference type="NCBI Taxonomy" id="1381693"/>
    <lineage>
        <taxon>Eukaryota</taxon>
        <taxon>Sar</taxon>
        <taxon>Alveolata</taxon>
        <taxon>Dinophyceae</taxon>
        <taxon>Suessiales</taxon>
        <taxon>Symbiodiniaceae</taxon>
        <taxon>Durusdinium</taxon>
    </lineage>
</organism>
<comment type="similarity">
    <text evidence="1">Belongs to the reduced folate carrier (RFC) transporter (TC 2.A.48) family.</text>
</comment>
<dbReference type="Gene3D" id="3.90.1150.10">
    <property type="entry name" value="Aspartate Aminotransferase, domain 1"/>
    <property type="match status" value="1"/>
</dbReference>
<dbReference type="SUPFAM" id="SSF53383">
    <property type="entry name" value="PLP-dependent transferases"/>
    <property type="match status" value="1"/>
</dbReference>
<dbReference type="InterPro" id="IPR015421">
    <property type="entry name" value="PyrdxlP-dep_Trfase_major"/>
</dbReference>
<dbReference type="Proteomes" id="UP001642484">
    <property type="component" value="Unassembled WGS sequence"/>
</dbReference>
<reference evidence="4 5" key="1">
    <citation type="submission" date="2024-02" db="EMBL/GenBank/DDBJ databases">
        <authorList>
            <person name="Chen Y."/>
            <person name="Shah S."/>
            <person name="Dougan E. K."/>
            <person name="Thang M."/>
            <person name="Chan C."/>
        </authorList>
    </citation>
    <scope>NUCLEOTIDE SEQUENCE [LARGE SCALE GENOMIC DNA]</scope>
</reference>
<dbReference type="Pfam" id="PF01770">
    <property type="entry name" value="Folate_carrier"/>
    <property type="match status" value="1"/>
</dbReference>
<dbReference type="InterPro" id="IPR036259">
    <property type="entry name" value="MFS_trans_sf"/>
</dbReference>
<dbReference type="PANTHER" id="PTHR10686">
    <property type="entry name" value="FOLATE TRANSPORTER"/>
    <property type="match status" value="1"/>
</dbReference>
<dbReference type="PANTHER" id="PTHR10686:SF18">
    <property type="entry name" value="IP11787P-RELATED"/>
    <property type="match status" value="1"/>
</dbReference>
<dbReference type="Gene3D" id="1.20.1250.20">
    <property type="entry name" value="MFS general substrate transporter like domains"/>
    <property type="match status" value="1"/>
</dbReference>
<keyword evidence="2" id="KW-1133">Transmembrane helix</keyword>
<dbReference type="Pfam" id="PF00155">
    <property type="entry name" value="Aminotran_1_2"/>
    <property type="match status" value="1"/>
</dbReference>
<feature type="transmembrane region" description="Helical" evidence="2">
    <location>
        <begin position="51"/>
        <end position="71"/>
    </location>
</feature>
<dbReference type="Gene3D" id="3.40.640.10">
    <property type="entry name" value="Type I PLP-dependent aspartate aminotransferase-like (Major domain)"/>
    <property type="match status" value="1"/>
</dbReference>
<feature type="transmembrane region" description="Helical" evidence="2">
    <location>
        <begin position="222"/>
        <end position="240"/>
    </location>
</feature>
<accession>A0ABP0HNS6</accession>
<name>A0ABP0HNS6_9DINO</name>
<feature type="domain" description="Aminotransferase class I/classII large" evidence="3">
    <location>
        <begin position="324"/>
        <end position="466"/>
    </location>
</feature>
<evidence type="ECO:0000313" key="4">
    <source>
        <dbReference type="EMBL" id="CAK8991857.1"/>
    </source>
</evidence>
<keyword evidence="2" id="KW-0812">Transmembrane</keyword>
<proteinExistence type="inferred from homology"/>
<dbReference type="InterPro" id="IPR004839">
    <property type="entry name" value="Aminotransferase_I/II_large"/>
</dbReference>
<dbReference type="InterPro" id="IPR002666">
    <property type="entry name" value="Folate_carrier"/>
</dbReference>
<feature type="transmembrane region" description="Helical" evidence="2">
    <location>
        <begin position="108"/>
        <end position="130"/>
    </location>
</feature>
<protein>
    <recommendedName>
        <fullName evidence="3">Aminotransferase class I/classII large domain-containing protein</fullName>
    </recommendedName>
</protein>
<evidence type="ECO:0000313" key="5">
    <source>
        <dbReference type="Proteomes" id="UP001642484"/>
    </source>
</evidence>
<gene>
    <name evidence="4" type="ORF">CCMP2556_LOCUS2627</name>
</gene>
<comment type="caution">
    <text evidence="4">The sequence shown here is derived from an EMBL/GenBank/DDBJ whole genome shotgun (WGS) entry which is preliminary data.</text>
</comment>
<dbReference type="InterPro" id="IPR015424">
    <property type="entry name" value="PyrdxlP-dep_Trfase"/>
</dbReference>
<feature type="transmembrane region" description="Helical" evidence="2">
    <location>
        <begin position="168"/>
        <end position="191"/>
    </location>
</feature>
<keyword evidence="2" id="KW-0472">Membrane</keyword>
<evidence type="ECO:0000256" key="2">
    <source>
        <dbReference type="SAM" id="Phobius"/>
    </source>
</evidence>
<feature type="transmembrane region" description="Helical" evidence="2">
    <location>
        <begin position="260"/>
        <end position="278"/>
    </location>
</feature>
<keyword evidence="5" id="KW-1185">Reference proteome</keyword>
<evidence type="ECO:0000259" key="3">
    <source>
        <dbReference type="Pfam" id="PF00155"/>
    </source>
</evidence>
<dbReference type="InterPro" id="IPR015422">
    <property type="entry name" value="PyrdxlP-dep_Trfase_small"/>
</dbReference>
<sequence length="646" mass="71450">MSPPSVSMQYVQCVALIFLWSFKPSEPHLSAYLKDVKHLTKYQRDAEVYTVYTYGSLVVVSIAAILKVYALQFPNFQGLGDRALIRLGCAARLSTRLLLLFGDSVRSMQLMQVAFAVGLVGELAFWAYCLKAVPSHAQQLTAVAQAAYLVAHTFAGLLGDWLLQLTDIGLTGLMWISFASVGLSCLVALSLPPVDVGGGSIPVDRVPWFQAFSRVYRSPRRFWLSTLWWVCSYPAYQTIYGYESSLYADRFGDRTDHNGTIFAVALLCGAGASLLLSWDPLQRSASRRPISVFLVVSTLAQKATERLKSPELPAGLTHPFLDTNLATCDVHDVLRCHVAQALQRRDGVETSMEELVLVDHTKEAFELAFQCSRGLNQRPVVLVPAPSLTSCLDAALNLAEVTPYFLEESRHWDVLPEALEKASGARPPTPSVLVLQNPGLPGQVLSATSIRSSLEFAARHEMLVVAQEDVSLLFEEGRFRSCRRMVKEMDLDLPLITICSPEDVAEATTFSTAPAALHMHNVKPVQQVRKSTDGRLPREAWIASVLSAPLEDSQRKLRAVLSQSTRNARERLETVAGISCEAVEAGMYVFPKDLLGRLRGKKGQMLAPPIFLLAGGIAWQRYINIGSGRLRNWPLDWMLRWSSRAT</sequence>
<dbReference type="SUPFAM" id="SSF103473">
    <property type="entry name" value="MFS general substrate transporter"/>
    <property type="match status" value="1"/>
</dbReference>
<evidence type="ECO:0000256" key="1">
    <source>
        <dbReference type="ARBA" id="ARBA00005773"/>
    </source>
</evidence>